<gene>
    <name evidence="4" type="ORF">BB050_01576</name>
</gene>
<dbReference type="Gene3D" id="3.40.50.2000">
    <property type="entry name" value="Glycogen Phosphorylase B"/>
    <property type="match status" value="2"/>
</dbReference>
<proteinExistence type="predicted"/>
<organism evidence="4 5">
    <name type="scientific">Flavobacterium anhuiense</name>
    <dbReference type="NCBI Taxonomy" id="459526"/>
    <lineage>
        <taxon>Bacteria</taxon>
        <taxon>Pseudomonadati</taxon>
        <taxon>Bacteroidota</taxon>
        <taxon>Flavobacteriia</taxon>
        <taxon>Flavobacteriales</taxon>
        <taxon>Flavobacteriaceae</taxon>
        <taxon>Flavobacterium</taxon>
    </lineage>
</organism>
<dbReference type="CDD" id="cd03809">
    <property type="entry name" value="GT4_MtfB-like"/>
    <property type="match status" value="1"/>
</dbReference>
<dbReference type="Pfam" id="PF00534">
    <property type="entry name" value="Glycos_transf_1"/>
    <property type="match status" value="1"/>
</dbReference>
<protein>
    <submittedName>
        <fullName evidence="4">Glycosyl transferases group 1</fullName>
    </submittedName>
</protein>
<dbReference type="Proteomes" id="UP000093276">
    <property type="component" value="Chromosome"/>
</dbReference>
<reference evidence="4 5" key="1">
    <citation type="submission" date="2016-08" db="EMBL/GenBank/DDBJ databases">
        <title>Complete genome sequence of Flavobacterium johnsoniae strain GSE09, a volatile-producing biocontrol agent isolated from cucumber (Cucumis sativus).</title>
        <authorList>
            <person name="Jeong J.-J."/>
            <person name="Oh J.Y."/>
            <person name="Jim Y.J."/>
            <person name="Sang M.K."/>
            <person name="Kim K.D."/>
        </authorList>
    </citation>
    <scope>NUCLEOTIDE SEQUENCE [LARGE SCALE GENOMIC DNA]</scope>
    <source>
        <strain evidence="4 5">GSE09</strain>
    </source>
</reference>
<dbReference type="InterPro" id="IPR001296">
    <property type="entry name" value="Glyco_trans_1"/>
</dbReference>
<dbReference type="PANTHER" id="PTHR46401">
    <property type="entry name" value="GLYCOSYLTRANSFERASE WBBK-RELATED"/>
    <property type="match status" value="1"/>
</dbReference>
<sequence length="370" mass="43840">MEEKIKIFVDCHIFDKNFEGTRTYITGLYQELIKDNSKTFYFAAKNTAILEEVFGTAENVKYLELAHKNKFYRLLVDIPKLIKANNIQYAHFQYIVPPIKYCKYINTIHDLLFLEYPQYFPWMYRVKNKFLFKWSVKHSDIILTVSEYSKQQIQRLFNIDNVVITPNAVNDVFFAEYNKETIKLSVAKKYKIEDYFIYISRWEPRKNHNFLLEVFVENNYYRDFFLVLVGKRDLINKKFNNLYNSLPESIKNKIIILENLSFDDLQLLVKGAEVSIYPSIAEGFGIPILEAAAAGIPSLYSNRTAMKDFSFLHDNEFDPFDKNDLNEKIKINLNKGKKMNNVEIIKEKYNWKYSALLFLEELNNNSSKTK</sequence>
<dbReference type="RefSeq" id="WP_164085581.1">
    <property type="nucleotide sequence ID" value="NZ_CP016907.1"/>
</dbReference>
<evidence type="ECO:0000313" key="5">
    <source>
        <dbReference type="Proteomes" id="UP000093276"/>
    </source>
</evidence>
<dbReference type="PANTHER" id="PTHR46401:SF2">
    <property type="entry name" value="GLYCOSYLTRANSFERASE WBBK-RELATED"/>
    <property type="match status" value="1"/>
</dbReference>
<accession>A0AAC9GHV9</accession>
<feature type="domain" description="Glycosyltransferase subfamily 4-like N-terminal" evidence="3">
    <location>
        <begin position="20"/>
        <end position="170"/>
    </location>
</feature>
<evidence type="ECO:0000259" key="2">
    <source>
        <dbReference type="Pfam" id="PF00534"/>
    </source>
</evidence>
<evidence type="ECO:0000256" key="1">
    <source>
        <dbReference type="ARBA" id="ARBA00022679"/>
    </source>
</evidence>
<dbReference type="SUPFAM" id="SSF53756">
    <property type="entry name" value="UDP-Glycosyltransferase/glycogen phosphorylase"/>
    <property type="match status" value="1"/>
</dbReference>
<dbReference type="AlphaFoldDB" id="A0AAC9GHV9"/>
<feature type="domain" description="Glycosyl transferase family 1" evidence="2">
    <location>
        <begin position="189"/>
        <end position="342"/>
    </location>
</feature>
<keyword evidence="1 4" id="KW-0808">Transferase</keyword>
<dbReference type="EMBL" id="CP016907">
    <property type="protein sequence ID" value="AOC94703.1"/>
    <property type="molecule type" value="Genomic_DNA"/>
</dbReference>
<name>A0AAC9GHV9_9FLAO</name>
<dbReference type="GeneID" id="32307461"/>
<dbReference type="KEGG" id="fjg:BB050_01576"/>
<evidence type="ECO:0000259" key="3">
    <source>
        <dbReference type="Pfam" id="PF13439"/>
    </source>
</evidence>
<dbReference type="Pfam" id="PF13439">
    <property type="entry name" value="Glyco_transf_4"/>
    <property type="match status" value="1"/>
</dbReference>
<dbReference type="GO" id="GO:0016757">
    <property type="term" value="F:glycosyltransferase activity"/>
    <property type="evidence" value="ECO:0007669"/>
    <property type="project" value="InterPro"/>
</dbReference>
<dbReference type="InterPro" id="IPR028098">
    <property type="entry name" value="Glyco_trans_4-like_N"/>
</dbReference>
<evidence type="ECO:0000313" key="4">
    <source>
        <dbReference type="EMBL" id="AOC94703.1"/>
    </source>
</evidence>